<feature type="domain" description="Resolvase/invertase-type recombinase catalytic" evidence="1">
    <location>
        <begin position="73"/>
        <end position="207"/>
    </location>
</feature>
<reference evidence="2" key="1">
    <citation type="journal article" date="2020" name="Nature">
        <title>Giant virus diversity and host interactions through global metagenomics.</title>
        <authorList>
            <person name="Schulz F."/>
            <person name="Roux S."/>
            <person name="Paez-Espino D."/>
            <person name="Jungbluth S."/>
            <person name="Walsh D.A."/>
            <person name="Denef V.J."/>
            <person name="McMahon K.D."/>
            <person name="Konstantinidis K.T."/>
            <person name="Eloe-Fadrosh E.A."/>
            <person name="Kyrpides N.C."/>
            <person name="Woyke T."/>
        </authorList>
    </citation>
    <scope>NUCLEOTIDE SEQUENCE</scope>
    <source>
        <strain evidence="2">GVMAG-M-3300009151-35</strain>
    </source>
</reference>
<accession>A0A6C0ET89</accession>
<dbReference type="InterPro" id="IPR006119">
    <property type="entry name" value="Resolv_N"/>
</dbReference>
<dbReference type="InterPro" id="IPR051491">
    <property type="entry name" value="Recombinase/Transposase-rel"/>
</dbReference>
<dbReference type="GO" id="GO:0000150">
    <property type="term" value="F:DNA strand exchange activity"/>
    <property type="evidence" value="ECO:0007669"/>
    <property type="project" value="InterPro"/>
</dbReference>
<dbReference type="SUPFAM" id="SSF53041">
    <property type="entry name" value="Resolvase-like"/>
    <property type="match status" value="1"/>
</dbReference>
<name>A0A6C0ET89_9ZZZZ</name>
<dbReference type="AlphaFoldDB" id="A0A6C0ET89"/>
<dbReference type="InterPro" id="IPR036162">
    <property type="entry name" value="Resolvase-like_N_sf"/>
</dbReference>
<proteinExistence type="predicted"/>
<organism evidence="2">
    <name type="scientific">viral metagenome</name>
    <dbReference type="NCBI Taxonomy" id="1070528"/>
    <lineage>
        <taxon>unclassified sequences</taxon>
        <taxon>metagenomes</taxon>
        <taxon>organismal metagenomes</taxon>
    </lineage>
</organism>
<dbReference type="GO" id="GO:0003677">
    <property type="term" value="F:DNA binding"/>
    <property type="evidence" value="ECO:0007669"/>
    <property type="project" value="InterPro"/>
</dbReference>
<dbReference type="NCBIfam" id="NF033518">
    <property type="entry name" value="transpos_IS607"/>
    <property type="match status" value="1"/>
</dbReference>
<dbReference type="InterPro" id="IPR048046">
    <property type="entry name" value="Transpos_IS607"/>
</dbReference>
<sequence>MDEKKKKQTNYISIGEATILSGLCAQTLRKLAHQKKIISYKTITGQRKFDKLNIIQMCSNVSSFHQRKDDTKINYIYTRVSSRKQSDDLERQIEFIKSQKPEYNTSYKLISDIGSGINFKRQGFITILVSCLQNNIGEVVIAHKDRLSRFGFDLIKLIIEKAGGKITIINNEQYKSTEQELAEDLLSIIHIYYCRQMGKRKYTKTKN</sequence>
<evidence type="ECO:0000259" key="1">
    <source>
        <dbReference type="PROSITE" id="PS51736"/>
    </source>
</evidence>
<dbReference type="Gene3D" id="3.40.50.1390">
    <property type="entry name" value="Resolvase, N-terminal catalytic domain"/>
    <property type="match status" value="1"/>
</dbReference>
<evidence type="ECO:0000313" key="2">
    <source>
        <dbReference type="EMBL" id="QHT30505.1"/>
    </source>
</evidence>
<dbReference type="EMBL" id="MN738902">
    <property type="protein sequence ID" value="QHT30505.1"/>
    <property type="molecule type" value="Genomic_DNA"/>
</dbReference>
<dbReference type="SMART" id="SM00857">
    <property type="entry name" value="Resolvase"/>
    <property type="match status" value="1"/>
</dbReference>
<dbReference type="PROSITE" id="PS51736">
    <property type="entry name" value="RECOMBINASES_3"/>
    <property type="match status" value="1"/>
</dbReference>
<protein>
    <recommendedName>
        <fullName evidence="1">Resolvase/invertase-type recombinase catalytic domain-containing protein</fullName>
    </recommendedName>
</protein>
<dbReference type="PANTHER" id="PTHR36172">
    <property type="match status" value="1"/>
</dbReference>
<dbReference type="Gene3D" id="1.10.287.2170">
    <property type="match status" value="1"/>
</dbReference>
<dbReference type="PANTHER" id="PTHR36172:SF1">
    <property type="entry name" value="RESOLVASE-RELATED"/>
    <property type="match status" value="1"/>
</dbReference>
<dbReference type="Pfam" id="PF00239">
    <property type="entry name" value="Resolvase"/>
    <property type="match status" value="1"/>
</dbReference>